<evidence type="ECO:0000256" key="1">
    <source>
        <dbReference type="SAM" id="Phobius"/>
    </source>
</evidence>
<sequence>MRDPNEACREQIRVHLSAQWRESVSLVHFRRRRFSYDVRGRRGNGHPVSSSVAHRVFGKAVLIVALAVVGVFLLLLLVIEAVLNLVGLELSLSGPLSKQGTLAVRGAPDSPAVQFADAVRVDDRTLWLAWSHSYLAVAVAGENRSSRILWQAPRGQRPKLKATEASLTWPDGSTVRLAITNRERQLVRDRGGRP</sequence>
<protein>
    <submittedName>
        <fullName evidence="2">Uncharacterized protein</fullName>
    </submittedName>
</protein>
<comment type="caution">
    <text evidence="2">The sequence shown here is derived from an EMBL/GenBank/DDBJ whole genome shotgun (WGS) entry which is preliminary data.</text>
</comment>
<dbReference type="EMBL" id="BAAANN010000017">
    <property type="protein sequence ID" value="GAA1966896.1"/>
    <property type="molecule type" value="Genomic_DNA"/>
</dbReference>
<organism evidence="2 3">
    <name type="scientific">Amycolatopsis minnesotensis</name>
    <dbReference type="NCBI Taxonomy" id="337894"/>
    <lineage>
        <taxon>Bacteria</taxon>
        <taxon>Bacillati</taxon>
        <taxon>Actinomycetota</taxon>
        <taxon>Actinomycetes</taxon>
        <taxon>Pseudonocardiales</taxon>
        <taxon>Pseudonocardiaceae</taxon>
        <taxon>Amycolatopsis</taxon>
    </lineage>
</organism>
<dbReference type="RefSeq" id="WP_344421823.1">
    <property type="nucleotide sequence ID" value="NZ_BAAANN010000017.1"/>
</dbReference>
<dbReference type="Proteomes" id="UP001501116">
    <property type="component" value="Unassembled WGS sequence"/>
</dbReference>
<gene>
    <name evidence="2" type="ORF">GCM10009754_44300</name>
</gene>
<name>A0ABN2RC76_9PSEU</name>
<feature type="transmembrane region" description="Helical" evidence="1">
    <location>
        <begin position="60"/>
        <end position="83"/>
    </location>
</feature>
<keyword evidence="3" id="KW-1185">Reference proteome</keyword>
<keyword evidence="1" id="KW-0472">Membrane</keyword>
<keyword evidence="1" id="KW-0812">Transmembrane</keyword>
<evidence type="ECO:0000313" key="2">
    <source>
        <dbReference type="EMBL" id="GAA1966896.1"/>
    </source>
</evidence>
<keyword evidence="1" id="KW-1133">Transmembrane helix</keyword>
<accession>A0ABN2RC76</accession>
<proteinExistence type="predicted"/>
<evidence type="ECO:0000313" key="3">
    <source>
        <dbReference type="Proteomes" id="UP001501116"/>
    </source>
</evidence>
<reference evidence="2 3" key="1">
    <citation type="journal article" date="2019" name="Int. J. Syst. Evol. Microbiol.">
        <title>The Global Catalogue of Microorganisms (GCM) 10K type strain sequencing project: providing services to taxonomists for standard genome sequencing and annotation.</title>
        <authorList>
            <consortium name="The Broad Institute Genomics Platform"/>
            <consortium name="The Broad Institute Genome Sequencing Center for Infectious Disease"/>
            <person name="Wu L."/>
            <person name="Ma J."/>
        </authorList>
    </citation>
    <scope>NUCLEOTIDE SEQUENCE [LARGE SCALE GENOMIC DNA]</scope>
    <source>
        <strain evidence="2 3">JCM 14545</strain>
    </source>
</reference>